<evidence type="ECO:0000313" key="13">
    <source>
        <dbReference type="EMBL" id="CAB1277263.1"/>
    </source>
</evidence>
<dbReference type="Proteomes" id="UP000516072">
    <property type="component" value="Chromosome"/>
</dbReference>
<dbReference type="PANTHER" id="PTHR32248">
    <property type="entry name" value="RNA POLYMERASE SIGMA-54 FACTOR"/>
    <property type="match status" value="1"/>
</dbReference>
<dbReference type="PIRSF" id="PIRSF000774">
    <property type="entry name" value="RpoN"/>
    <property type="match status" value="1"/>
</dbReference>
<dbReference type="NCBIfam" id="NF004595">
    <property type="entry name" value="PRK05932.1-2"/>
    <property type="match status" value="1"/>
</dbReference>
<comment type="function">
    <text evidence="10">Sigma factors are initiation factors that promote the attachment of RNA polymerase to specific initiation sites and are then released.</text>
</comment>
<keyword evidence="5 10" id="KW-0548">Nucleotidyltransferase</keyword>
<dbReference type="Gene3D" id="1.10.10.60">
    <property type="entry name" value="Homeodomain-like"/>
    <property type="match status" value="1"/>
</dbReference>
<dbReference type="KEGG" id="ntg:NSCAC_1582"/>
<dbReference type="InterPro" id="IPR038709">
    <property type="entry name" value="RpoN_core-bd_sf"/>
</dbReference>
<dbReference type="GO" id="GO:0016987">
    <property type="term" value="F:sigma factor activity"/>
    <property type="evidence" value="ECO:0007669"/>
    <property type="project" value="UniProtKB-KW"/>
</dbReference>
<dbReference type="Pfam" id="PF04963">
    <property type="entry name" value="Sigma54_CBD"/>
    <property type="match status" value="1"/>
</dbReference>
<feature type="domain" description="RNA polymerase sigma factor 54 DNA-binding" evidence="11">
    <location>
        <begin position="322"/>
        <end position="481"/>
    </location>
</feature>
<keyword evidence="7 10" id="KW-0731">Sigma factor</keyword>
<dbReference type="GO" id="GO:0000428">
    <property type="term" value="C:DNA-directed RNA polymerase complex"/>
    <property type="evidence" value="ECO:0007669"/>
    <property type="project" value="UniProtKB-KW"/>
</dbReference>
<dbReference type="PROSITE" id="PS00718">
    <property type="entry name" value="SIGMA54_2"/>
    <property type="match status" value="1"/>
</dbReference>
<dbReference type="PRINTS" id="PR00045">
    <property type="entry name" value="SIGMA54FCT"/>
</dbReference>
<evidence type="ECO:0000313" key="14">
    <source>
        <dbReference type="Proteomes" id="UP000516072"/>
    </source>
</evidence>
<evidence type="ECO:0000259" key="11">
    <source>
        <dbReference type="Pfam" id="PF04552"/>
    </source>
</evidence>
<comment type="similarity">
    <text evidence="1 10">Belongs to the sigma-54 factor family.</text>
</comment>
<evidence type="ECO:0000256" key="2">
    <source>
        <dbReference type="ARBA" id="ARBA00019942"/>
    </source>
</evidence>
<keyword evidence="6 10" id="KW-0805">Transcription regulation</keyword>
<dbReference type="GO" id="GO:0006352">
    <property type="term" value="P:DNA-templated transcription initiation"/>
    <property type="evidence" value="ECO:0007669"/>
    <property type="project" value="InterPro"/>
</dbReference>
<gene>
    <name evidence="13" type="primary">rpoN</name>
    <name evidence="13" type="ORF">NSCAC_1582</name>
</gene>
<reference evidence="13 14" key="1">
    <citation type="submission" date="2020-03" db="EMBL/GenBank/DDBJ databases">
        <authorList>
            <person name="Picone N."/>
        </authorList>
    </citation>
    <scope>NUCLEOTIDE SEQUENCE [LARGE SCALE GENOMIC DNA]</scope>
    <source>
        <strain evidence="13">NSCAC1</strain>
    </source>
</reference>
<keyword evidence="14" id="KW-1185">Reference proteome</keyword>
<dbReference type="PROSITE" id="PS50044">
    <property type="entry name" value="SIGMA54_3"/>
    <property type="match status" value="1"/>
</dbReference>
<protein>
    <recommendedName>
        <fullName evidence="2 10">RNA polymerase sigma-54 factor</fullName>
    </recommendedName>
</protein>
<evidence type="ECO:0000259" key="12">
    <source>
        <dbReference type="Pfam" id="PF04963"/>
    </source>
</evidence>
<feature type="domain" description="RNA polymerase sigma factor 54 core-binding" evidence="12">
    <location>
        <begin position="107"/>
        <end position="307"/>
    </location>
</feature>
<accession>A0A7G1QBU4</accession>
<dbReference type="AlphaFoldDB" id="A0A7G1QBU4"/>
<evidence type="ECO:0000256" key="5">
    <source>
        <dbReference type="ARBA" id="ARBA00022695"/>
    </source>
</evidence>
<dbReference type="GO" id="GO:0001216">
    <property type="term" value="F:DNA-binding transcription activator activity"/>
    <property type="evidence" value="ECO:0007669"/>
    <property type="project" value="InterPro"/>
</dbReference>
<evidence type="ECO:0000256" key="3">
    <source>
        <dbReference type="ARBA" id="ARBA00022478"/>
    </source>
</evidence>
<dbReference type="EMBL" id="LR778175">
    <property type="protein sequence ID" value="CAB1277263.1"/>
    <property type="molecule type" value="Genomic_DNA"/>
</dbReference>
<evidence type="ECO:0000256" key="9">
    <source>
        <dbReference type="ARBA" id="ARBA00023163"/>
    </source>
</evidence>
<dbReference type="Pfam" id="PF00309">
    <property type="entry name" value="Sigma54_AID"/>
    <property type="match status" value="1"/>
</dbReference>
<proteinExistence type="inferred from homology"/>
<evidence type="ECO:0000256" key="8">
    <source>
        <dbReference type="ARBA" id="ARBA00023125"/>
    </source>
</evidence>
<evidence type="ECO:0000256" key="10">
    <source>
        <dbReference type="PIRNR" id="PIRNR000774"/>
    </source>
</evidence>
<evidence type="ECO:0000256" key="1">
    <source>
        <dbReference type="ARBA" id="ARBA00008798"/>
    </source>
</evidence>
<dbReference type="InterPro" id="IPR007634">
    <property type="entry name" value="RNA_pol_sigma_54_DNA-bd"/>
</dbReference>
<dbReference type="InterPro" id="IPR007046">
    <property type="entry name" value="RNA_pol_sigma_54_core-bd"/>
</dbReference>
<dbReference type="PANTHER" id="PTHR32248:SF4">
    <property type="entry name" value="RNA POLYMERASE SIGMA-54 FACTOR"/>
    <property type="match status" value="1"/>
</dbReference>
<keyword evidence="4 10" id="KW-0808">Transferase</keyword>
<sequence>MKTGLQLRLKQQLALTPQLQQSIRLLQLSSIDLQNEVQQMLESNPLLEQVGHEEEHIVKNEESKDSTSTLLEENIPEDLSIDANWSDIYDYSLSPKPSKDESPFDIDSIKNTQETLQECLLWQAYLNTTSEREFFITSKIIDAINEQGYLDSSLKEIIETIETDIVVESEEVQAVLSKVHNFDPPGIGARDLKECLLLQLNRYPTDTPLLDLTKWLVLRYLPDLAEHNYEKIIREINLLPIWEELSREKLDSILKMIRSLNPYPGYQVQSNKIEYIIPDVYVTKSNGRWKTELNLEVIPQLRINSYYKDLTRKNNNAPATQSYLKNQLQDARWFIKGIHVRNETLLKTATCIVKYQQKFLEHGNEIDICPLVLHDVAESIAMNKSTVSRITTNKYMNTPWGIFELKYFFSSSIKTENGEGYSSTAIRAAVKKLIAQEPANKPLSDNAIALVLEKQGIKISRRTVTKYREFLNIPTSSERKKSS</sequence>
<dbReference type="Pfam" id="PF04552">
    <property type="entry name" value="Sigma54_DBD"/>
    <property type="match status" value="1"/>
</dbReference>
<organism evidence="13 14">
    <name type="scientific">Candidatus Nitrosacidococcus tergens</name>
    <dbReference type="NCBI Taxonomy" id="553981"/>
    <lineage>
        <taxon>Bacteria</taxon>
        <taxon>Pseudomonadati</taxon>
        <taxon>Pseudomonadota</taxon>
        <taxon>Gammaproteobacteria</taxon>
        <taxon>Chromatiales</taxon>
        <taxon>Chromatiaceae</taxon>
        <taxon>Candidatus Nitrosacidococcus</taxon>
    </lineage>
</organism>
<dbReference type="RefSeq" id="WP_197744240.1">
    <property type="nucleotide sequence ID" value="NZ_LR778175.1"/>
</dbReference>
<dbReference type="NCBIfam" id="TIGR02395">
    <property type="entry name" value="rpoN_sigma"/>
    <property type="match status" value="1"/>
</dbReference>
<dbReference type="GO" id="GO:0016779">
    <property type="term" value="F:nucleotidyltransferase activity"/>
    <property type="evidence" value="ECO:0007669"/>
    <property type="project" value="UniProtKB-KW"/>
</dbReference>
<dbReference type="NCBIfam" id="NF009118">
    <property type="entry name" value="PRK12469.1"/>
    <property type="match status" value="1"/>
</dbReference>
<keyword evidence="9 10" id="KW-0804">Transcription</keyword>
<evidence type="ECO:0000256" key="7">
    <source>
        <dbReference type="ARBA" id="ARBA00023082"/>
    </source>
</evidence>
<dbReference type="Gene3D" id="1.10.10.1330">
    <property type="entry name" value="RNA polymerase sigma-54 factor, core-binding domain"/>
    <property type="match status" value="1"/>
</dbReference>
<evidence type="ECO:0000256" key="4">
    <source>
        <dbReference type="ARBA" id="ARBA00022679"/>
    </source>
</evidence>
<dbReference type="GO" id="GO:0003677">
    <property type="term" value="F:DNA binding"/>
    <property type="evidence" value="ECO:0007669"/>
    <property type="project" value="UniProtKB-KW"/>
</dbReference>
<keyword evidence="8 10" id="KW-0238">DNA-binding</keyword>
<name>A0A7G1QBU4_9GAMM</name>
<evidence type="ECO:0000256" key="6">
    <source>
        <dbReference type="ARBA" id="ARBA00023015"/>
    </source>
</evidence>
<dbReference type="InterPro" id="IPR000394">
    <property type="entry name" value="RNA_pol_sigma_54"/>
</dbReference>
<keyword evidence="3 10" id="KW-0240">DNA-directed RNA polymerase</keyword>